<reference evidence="1 2" key="1">
    <citation type="submission" date="2021-06" db="EMBL/GenBank/DDBJ databases">
        <authorList>
            <person name="Palmer J.M."/>
        </authorList>
    </citation>
    <scope>NUCLEOTIDE SEQUENCE [LARGE SCALE GENOMIC DNA]</scope>
    <source>
        <strain evidence="1 2">AS_MEX2019</strain>
        <tissue evidence="1">Muscle</tissue>
    </source>
</reference>
<sequence length="78" mass="8879">MINILTAAMIEAHGTSLPKSTRVMHAQGIVALFPYLEDPFSKHGCVGTLLRSRQWFRISCMAFKDHSKNNCRRERCLS</sequence>
<name>A0ABV0Y7K1_9TELE</name>
<evidence type="ECO:0000313" key="1">
    <source>
        <dbReference type="EMBL" id="MEQ2289702.1"/>
    </source>
</evidence>
<keyword evidence="2" id="KW-1185">Reference proteome</keyword>
<comment type="caution">
    <text evidence="1">The sequence shown here is derived from an EMBL/GenBank/DDBJ whole genome shotgun (WGS) entry which is preliminary data.</text>
</comment>
<accession>A0ABV0Y7K1</accession>
<protein>
    <submittedName>
        <fullName evidence="1">Uncharacterized protein</fullName>
    </submittedName>
</protein>
<evidence type="ECO:0000313" key="2">
    <source>
        <dbReference type="Proteomes" id="UP001469553"/>
    </source>
</evidence>
<organism evidence="1 2">
    <name type="scientific">Ameca splendens</name>
    <dbReference type="NCBI Taxonomy" id="208324"/>
    <lineage>
        <taxon>Eukaryota</taxon>
        <taxon>Metazoa</taxon>
        <taxon>Chordata</taxon>
        <taxon>Craniata</taxon>
        <taxon>Vertebrata</taxon>
        <taxon>Euteleostomi</taxon>
        <taxon>Actinopterygii</taxon>
        <taxon>Neopterygii</taxon>
        <taxon>Teleostei</taxon>
        <taxon>Neoteleostei</taxon>
        <taxon>Acanthomorphata</taxon>
        <taxon>Ovalentaria</taxon>
        <taxon>Atherinomorphae</taxon>
        <taxon>Cyprinodontiformes</taxon>
        <taxon>Goodeidae</taxon>
        <taxon>Ameca</taxon>
    </lineage>
</organism>
<dbReference type="Proteomes" id="UP001469553">
    <property type="component" value="Unassembled WGS sequence"/>
</dbReference>
<gene>
    <name evidence="1" type="ORF">AMECASPLE_035942</name>
</gene>
<proteinExistence type="predicted"/>
<dbReference type="EMBL" id="JAHRIP010024324">
    <property type="protein sequence ID" value="MEQ2289702.1"/>
    <property type="molecule type" value="Genomic_DNA"/>
</dbReference>